<evidence type="ECO:0000313" key="1">
    <source>
        <dbReference type="EMBL" id="KAE9383430.1"/>
    </source>
</evidence>
<reference evidence="1" key="1">
    <citation type="journal article" date="2019" name="Environ. Microbiol.">
        <title>Fungal ecological strategies reflected in gene transcription - a case study of two litter decomposers.</title>
        <authorList>
            <person name="Barbi F."/>
            <person name="Kohler A."/>
            <person name="Barry K."/>
            <person name="Baskaran P."/>
            <person name="Daum C."/>
            <person name="Fauchery L."/>
            <person name="Ihrmark K."/>
            <person name="Kuo A."/>
            <person name="LaButti K."/>
            <person name="Lipzen A."/>
            <person name="Morin E."/>
            <person name="Grigoriev I.V."/>
            <person name="Henrissat B."/>
            <person name="Lindahl B."/>
            <person name="Martin F."/>
        </authorList>
    </citation>
    <scope>NUCLEOTIDE SEQUENCE</scope>
    <source>
        <strain evidence="1">JB14</strain>
    </source>
</reference>
<evidence type="ECO:0000313" key="2">
    <source>
        <dbReference type="Proteomes" id="UP000799118"/>
    </source>
</evidence>
<dbReference type="OrthoDB" id="3048541at2759"/>
<dbReference type="Proteomes" id="UP000799118">
    <property type="component" value="Unassembled WGS sequence"/>
</dbReference>
<feature type="non-terminal residue" evidence="1">
    <location>
        <position position="239"/>
    </location>
</feature>
<organism evidence="1 2">
    <name type="scientific">Gymnopus androsaceus JB14</name>
    <dbReference type="NCBI Taxonomy" id="1447944"/>
    <lineage>
        <taxon>Eukaryota</taxon>
        <taxon>Fungi</taxon>
        <taxon>Dikarya</taxon>
        <taxon>Basidiomycota</taxon>
        <taxon>Agaricomycotina</taxon>
        <taxon>Agaricomycetes</taxon>
        <taxon>Agaricomycetidae</taxon>
        <taxon>Agaricales</taxon>
        <taxon>Marasmiineae</taxon>
        <taxon>Omphalotaceae</taxon>
        <taxon>Gymnopus</taxon>
    </lineage>
</organism>
<keyword evidence="2" id="KW-1185">Reference proteome</keyword>
<dbReference type="EMBL" id="ML770477">
    <property type="protein sequence ID" value="KAE9383430.1"/>
    <property type="molecule type" value="Genomic_DNA"/>
</dbReference>
<dbReference type="AlphaFoldDB" id="A0A6A4GDB3"/>
<gene>
    <name evidence="1" type="ORF">BT96DRAFT_843835</name>
</gene>
<name>A0A6A4GDB3_9AGAR</name>
<protein>
    <submittedName>
        <fullName evidence="1">Uncharacterized protein</fullName>
    </submittedName>
</protein>
<accession>A0A6A4GDB3</accession>
<sequence>MQITLQQWLRKFPGLAPKDIKSLTDPVDHQNVPKVVKLLRHVQMVPKFVPHCSDMNPAKATLDLIGQLWSYLINAFITPSYSLTKQLESLGIYSHFAIELYIRHGPSLMSPQLYYNSQSLVKSCYFYAECQKELDPNENVYFYHNGSNQGKRKFCSVRTATHDTNLDILGLADSLSEDSDMDRIIEENLDLNQEHHRTSWTNSPNIDHVNPKFFIGNLRAAKGDSLYAWDSSWQKAELL</sequence>
<proteinExistence type="predicted"/>